<dbReference type="GO" id="GO:0008483">
    <property type="term" value="F:transaminase activity"/>
    <property type="evidence" value="ECO:0007669"/>
    <property type="project" value="UniProtKB-KW"/>
</dbReference>
<organism evidence="9 10">
    <name type="scientific">Diacronema lutheri</name>
    <name type="common">Unicellular marine alga</name>
    <name type="synonym">Monochrysis lutheri</name>
    <dbReference type="NCBI Taxonomy" id="2081491"/>
    <lineage>
        <taxon>Eukaryota</taxon>
        <taxon>Haptista</taxon>
        <taxon>Haptophyta</taxon>
        <taxon>Pavlovophyceae</taxon>
        <taxon>Pavlovales</taxon>
        <taxon>Pavlovaceae</taxon>
        <taxon>Diacronema</taxon>
    </lineage>
</organism>
<accession>A0A8J6CHH3</accession>
<dbReference type="Gene3D" id="3.40.640.10">
    <property type="entry name" value="Type I PLP-dependent aspartate aminotransferase-like (Major domain)"/>
    <property type="match status" value="1"/>
</dbReference>
<evidence type="ECO:0000256" key="1">
    <source>
        <dbReference type="ARBA" id="ARBA00001933"/>
    </source>
</evidence>
<dbReference type="Proteomes" id="UP000751190">
    <property type="component" value="Unassembled WGS sequence"/>
</dbReference>
<evidence type="ECO:0000313" key="10">
    <source>
        <dbReference type="Proteomes" id="UP000751190"/>
    </source>
</evidence>
<evidence type="ECO:0000256" key="7">
    <source>
        <dbReference type="RuleBase" id="RU003693"/>
    </source>
</evidence>
<dbReference type="Pfam" id="PF00155">
    <property type="entry name" value="Aminotran_1_2"/>
    <property type="match status" value="1"/>
</dbReference>
<proteinExistence type="inferred from homology"/>
<dbReference type="InterPro" id="IPR015424">
    <property type="entry name" value="PyrdxlP-dep_Trfase"/>
</dbReference>
<dbReference type="OrthoDB" id="7042322at2759"/>
<name>A0A8J6CHH3_DIALT</name>
<dbReference type="PANTHER" id="PTHR46383:SF5">
    <property type="entry name" value="AMINOTRANSFERASE CLASS I_CLASSII DOMAIN-CONTAINING PROTEIN"/>
    <property type="match status" value="1"/>
</dbReference>
<evidence type="ECO:0000259" key="8">
    <source>
        <dbReference type="Pfam" id="PF00155"/>
    </source>
</evidence>
<keyword evidence="6 7" id="KW-0663">Pyridoxal phosphate</keyword>
<evidence type="ECO:0000256" key="5">
    <source>
        <dbReference type="ARBA" id="ARBA00022679"/>
    </source>
</evidence>
<dbReference type="GO" id="GO:0030170">
    <property type="term" value="F:pyridoxal phosphate binding"/>
    <property type="evidence" value="ECO:0007669"/>
    <property type="project" value="InterPro"/>
</dbReference>
<evidence type="ECO:0000256" key="4">
    <source>
        <dbReference type="ARBA" id="ARBA00022576"/>
    </source>
</evidence>
<dbReference type="OMA" id="TPWYFNH"/>
<dbReference type="InterPro" id="IPR050596">
    <property type="entry name" value="AspAT/PAT-like"/>
</dbReference>
<comment type="similarity">
    <text evidence="2">Belongs to the class-I pyridoxal-phosphate-dependent aminotransferase family.</text>
</comment>
<dbReference type="SUPFAM" id="SSF53383">
    <property type="entry name" value="PLP-dependent transferases"/>
    <property type="match status" value="1"/>
</dbReference>
<dbReference type="CDD" id="cd00609">
    <property type="entry name" value="AAT_like"/>
    <property type="match status" value="1"/>
</dbReference>
<comment type="cofactor">
    <cofactor evidence="1 7">
        <name>pyridoxal 5'-phosphate</name>
        <dbReference type="ChEBI" id="CHEBI:597326"/>
    </cofactor>
</comment>
<keyword evidence="4" id="KW-0032">Aminotransferase</keyword>
<dbReference type="PROSITE" id="PS00599">
    <property type="entry name" value="AA_TRANSFER_CLASS_2"/>
    <property type="match status" value="1"/>
</dbReference>
<gene>
    <name evidence="9" type="ORF">KFE25_006805</name>
</gene>
<keyword evidence="5" id="KW-0808">Transferase</keyword>
<comment type="similarity">
    <text evidence="3 7">Belongs to the class-II pyridoxal-phosphate-dependent aminotransferase family.</text>
</comment>
<dbReference type="PANTHER" id="PTHR46383">
    <property type="entry name" value="ASPARTATE AMINOTRANSFERASE"/>
    <property type="match status" value="1"/>
</dbReference>
<keyword evidence="10" id="KW-1185">Reference proteome</keyword>
<dbReference type="InterPro" id="IPR001917">
    <property type="entry name" value="Aminotrans_II_pyridoxalP_BS"/>
</dbReference>
<dbReference type="GO" id="GO:0006520">
    <property type="term" value="P:amino acid metabolic process"/>
    <property type="evidence" value="ECO:0007669"/>
    <property type="project" value="InterPro"/>
</dbReference>
<reference evidence="9" key="1">
    <citation type="submission" date="2021-05" db="EMBL/GenBank/DDBJ databases">
        <title>The genome of the haptophyte Pavlova lutheri (Diacronema luteri, Pavlovales) - a model for lipid biosynthesis in eukaryotic algae.</title>
        <authorList>
            <person name="Hulatt C.J."/>
            <person name="Posewitz M.C."/>
        </authorList>
    </citation>
    <scope>NUCLEOTIDE SEQUENCE</scope>
    <source>
        <strain evidence="9">NIVA-4/92</strain>
    </source>
</reference>
<dbReference type="EMBL" id="JAGTXO010000005">
    <property type="protein sequence ID" value="KAG8467753.1"/>
    <property type="molecule type" value="Genomic_DNA"/>
</dbReference>
<evidence type="ECO:0000256" key="6">
    <source>
        <dbReference type="ARBA" id="ARBA00022898"/>
    </source>
</evidence>
<dbReference type="InterPro" id="IPR004839">
    <property type="entry name" value="Aminotransferase_I/II_large"/>
</dbReference>
<evidence type="ECO:0000256" key="3">
    <source>
        <dbReference type="ARBA" id="ARBA00008392"/>
    </source>
</evidence>
<protein>
    <recommendedName>
        <fullName evidence="8">Aminotransferase class I/classII large domain-containing protein</fullName>
    </recommendedName>
</protein>
<evidence type="ECO:0000256" key="2">
    <source>
        <dbReference type="ARBA" id="ARBA00007441"/>
    </source>
</evidence>
<evidence type="ECO:0000313" key="9">
    <source>
        <dbReference type="EMBL" id="KAG8467753.1"/>
    </source>
</evidence>
<dbReference type="InterPro" id="IPR015421">
    <property type="entry name" value="PyrdxlP-dep_Trfase_major"/>
</dbReference>
<feature type="domain" description="Aminotransferase class I/classII large" evidence="8">
    <location>
        <begin position="59"/>
        <end position="389"/>
    </location>
</feature>
<comment type="caution">
    <text evidence="9">The sequence shown here is derived from an EMBL/GenBank/DDBJ whole genome shotgun (WGS) entry which is preliminary data.</text>
</comment>
<sequence length="416" mass="43557">MAHLPPISSSALAAEPAAIEEVYRKHMRPGMHNLAPGLPYWGPPASAGAALAAAASTAAFGERELHRYADVRGHAPLLAAIERKLRVDNAIDPDGRRVLVTTGANQAYVQALLATCAPGDAVLVFAPYYFTHVVSMQLLGIRPHVVACDPSTLLPDPAAIGAAARAEGGRLRALVLTSPGNPSGAVIPERLLRALVLEAIAHGLWVISDEAYEHFVFDGAAHFSPAAERAFSAHVLSLFTMSKSYGMAGWRVGYVSYPERLDEVMLKIQDSLPTHATTLAQVIAAAALSDDDDSGASAGVAWVRERVATLRGVRRAVWDIVAETLEVGGDAKSVRGEGALYAFVRLPDGVCDEDAVARLADEFSVLVLPGSCAGMGGHVRISFASVEPGSDEAAGALAALRAGLGAIAFASRAHTR</sequence>
<dbReference type="AlphaFoldDB" id="A0A8J6CHH3"/>